<dbReference type="AlphaFoldDB" id="A0AAE6ZUG3"/>
<dbReference type="KEGG" id="pum:HGP31_07800"/>
<keyword evidence="1" id="KW-0175">Coiled coil</keyword>
<evidence type="ECO:0000256" key="2">
    <source>
        <dbReference type="SAM" id="MobiDB-lite"/>
    </source>
</evidence>
<proteinExistence type="predicted"/>
<dbReference type="Proteomes" id="UP000501367">
    <property type="component" value="Chromosome"/>
</dbReference>
<feature type="compositionally biased region" description="Basic and acidic residues" evidence="2">
    <location>
        <begin position="48"/>
        <end position="60"/>
    </location>
</feature>
<protein>
    <submittedName>
        <fullName evidence="3">Uncharacterized protein</fullName>
    </submittedName>
</protein>
<dbReference type="GeneID" id="72193473"/>
<accession>A0AAE6ZUG3</accession>
<dbReference type="EMBL" id="CP051487">
    <property type="protein sequence ID" value="QJC78216.1"/>
    <property type="molecule type" value="Genomic_DNA"/>
</dbReference>
<feature type="region of interest" description="Disordered" evidence="2">
    <location>
        <begin position="268"/>
        <end position="296"/>
    </location>
</feature>
<sequence length="325" mass="36193">MSDEYVDDGSDDISNSLAAECTGTVGMPDDAAADGPLYESMASAVEAYDEHEALKDREPEELVEEDEQPRKGSGKVPLGALREERAKRQQLQQQLDAQAQQLAIYQQQLAQFQQYQQQLAQTQQQQAQLEPEIDPEIDPVGFIRAKEKQFTEQLQNVQYQQQYQQAVVQLQQEQQQLAPVVAQAEEAFAESVGVENYRAAFEAVHQTIQANMRQQHPNASPQEMALIEQTVNVAFVRRCQAEGINPAEHIYNRAIEMGLVSAVPGQRVPGTRLPPKAPTSLSTLSANGRAPDQRGAYKAGDIANLSNDEFNRLFESMRDTQRPAV</sequence>
<reference evidence="3 4" key="1">
    <citation type="submission" date="2020-04" db="EMBL/GenBank/DDBJ databases">
        <authorList>
            <person name="Yao Y."/>
            <person name="He Z."/>
        </authorList>
    </citation>
    <scope>NUCLEOTIDE SEQUENCE [LARGE SCALE GENOMIC DNA]</scope>
    <source>
        <strain evidence="3 4">CY-1</strain>
    </source>
</reference>
<name>A0AAE6ZUG3_9PSED</name>
<dbReference type="RefSeq" id="WP_168757418.1">
    <property type="nucleotide sequence ID" value="NZ_CP051487.1"/>
</dbReference>
<feature type="compositionally biased region" description="Acidic residues" evidence="2">
    <location>
        <begin position="1"/>
        <end position="11"/>
    </location>
</feature>
<evidence type="ECO:0000256" key="1">
    <source>
        <dbReference type="SAM" id="Coils"/>
    </source>
</evidence>
<gene>
    <name evidence="3" type="ORF">HGP31_07800</name>
</gene>
<evidence type="ECO:0000313" key="3">
    <source>
        <dbReference type="EMBL" id="QJC78216.1"/>
    </source>
</evidence>
<feature type="coiled-coil region" evidence="1">
    <location>
        <begin position="81"/>
        <end position="125"/>
    </location>
</feature>
<organism evidence="3 4">
    <name type="scientific">Pseudomonas umsongensis</name>
    <dbReference type="NCBI Taxonomy" id="198618"/>
    <lineage>
        <taxon>Bacteria</taxon>
        <taxon>Pseudomonadati</taxon>
        <taxon>Pseudomonadota</taxon>
        <taxon>Gammaproteobacteria</taxon>
        <taxon>Pseudomonadales</taxon>
        <taxon>Pseudomonadaceae</taxon>
        <taxon>Pseudomonas</taxon>
    </lineage>
</organism>
<feature type="region of interest" description="Disordered" evidence="2">
    <location>
        <begin position="1"/>
        <end position="78"/>
    </location>
</feature>
<evidence type="ECO:0000313" key="4">
    <source>
        <dbReference type="Proteomes" id="UP000501367"/>
    </source>
</evidence>